<feature type="chain" id="PRO_5024407206" evidence="1">
    <location>
        <begin position="25"/>
        <end position="340"/>
    </location>
</feature>
<dbReference type="PROSITE" id="PS51704">
    <property type="entry name" value="GP_PDE"/>
    <property type="match status" value="1"/>
</dbReference>
<evidence type="ECO:0000259" key="2">
    <source>
        <dbReference type="PROSITE" id="PS51704"/>
    </source>
</evidence>
<feature type="signal peptide" evidence="1">
    <location>
        <begin position="1"/>
        <end position="24"/>
    </location>
</feature>
<dbReference type="EMBL" id="CP000384">
    <property type="protein sequence ID" value="ABG10838.1"/>
    <property type="molecule type" value="Genomic_DNA"/>
</dbReference>
<proteinExistence type="predicted"/>
<evidence type="ECO:0000256" key="1">
    <source>
        <dbReference type="SAM" id="SignalP"/>
    </source>
</evidence>
<organism evidence="3">
    <name type="scientific">Mycobacterium sp. (strain MCS)</name>
    <dbReference type="NCBI Taxonomy" id="164756"/>
    <lineage>
        <taxon>Bacteria</taxon>
        <taxon>Bacillati</taxon>
        <taxon>Actinomycetota</taxon>
        <taxon>Actinomycetes</taxon>
        <taxon>Mycobacteriales</taxon>
        <taxon>Mycobacteriaceae</taxon>
        <taxon>Mycobacterium</taxon>
    </lineage>
</organism>
<feature type="domain" description="GP-PDE" evidence="2">
    <location>
        <begin position="30"/>
        <end position="325"/>
    </location>
</feature>
<reference evidence="3" key="1">
    <citation type="submission" date="2006-06" db="EMBL/GenBank/DDBJ databases">
        <title>Complete sequence of chromosome of Mycobacterium sp. MCS.</title>
        <authorList>
            <consortium name="US DOE Joint Genome Institute"/>
            <person name="Copeland A."/>
            <person name="Lucas S."/>
            <person name="Lapidus A."/>
            <person name="Barry K."/>
            <person name="Detter J.C."/>
            <person name="Glavina del Rio T."/>
            <person name="Hammon N."/>
            <person name="Israni S."/>
            <person name="Dalin E."/>
            <person name="Tice H."/>
            <person name="Pitluck S."/>
            <person name="Martinez M."/>
            <person name="Schmutz J."/>
            <person name="Larimer F."/>
            <person name="Land M."/>
            <person name="Hauser L."/>
            <person name="Kyrpides N."/>
            <person name="Kim E."/>
            <person name="Miller C.D."/>
            <person name="Hughes J.E."/>
            <person name="Anderson A.J."/>
            <person name="Sims R.C."/>
            <person name="Richardson P."/>
        </authorList>
    </citation>
    <scope>NUCLEOTIDE SEQUENCE [LARGE SCALE GENOMIC DNA]</scope>
    <source>
        <strain evidence="3">MCS</strain>
    </source>
</reference>
<dbReference type="SUPFAM" id="SSF51695">
    <property type="entry name" value="PLC-like phosphodiesterases"/>
    <property type="match status" value="1"/>
</dbReference>
<dbReference type="GO" id="GO:0006629">
    <property type="term" value="P:lipid metabolic process"/>
    <property type="evidence" value="ECO:0007669"/>
    <property type="project" value="InterPro"/>
</dbReference>
<keyword evidence="1" id="KW-0732">Signal</keyword>
<dbReference type="PANTHER" id="PTHR46211:SF14">
    <property type="entry name" value="GLYCEROPHOSPHODIESTER PHOSPHODIESTERASE"/>
    <property type="match status" value="1"/>
</dbReference>
<dbReference type="PANTHER" id="PTHR46211">
    <property type="entry name" value="GLYCEROPHOSPHORYL DIESTER PHOSPHODIESTERASE"/>
    <property type="match status" value="1"/>
</dbReference>
<protein>
    <submittedName>
        <fullName evidence="3">Glycerophosphoryl diester phosphodiesterase</fullName>
    </submittedName>
</protein>
<evidence type="ECO:0000313" key="3">
    <source>
        <dbReference type="EMBL" id="ABG10838.1"/>
    </source>
</evidence>
<name>A0A5Q5BQU1_MYCSS</name>
<gene>
    <name evidence="3" type="ordered locus">Mmcs_4734</name>
</gene>
<dbReference type="InterPro" id="IPR030395">
    <property type="entry name" value="GP_PDE_dom"/>
</dbReference>
<accession>A0A5Q5BQU1</accession>
<dbReference type="Gene3D" id="3.20.20.190">
    <property type="entry name" value="Phosphatidylinositol (PI) phosphodiesterase"/>
    <property type="match status" value="1"/>
</dbReference>
<sequence length="340" mass="36607" precursor="true">MRRAASLLMLTAVLASVHTVPSVAADPVHLDLQSHRGGRGETTEESLRAFTKSLELGVSTLELDVVITADRRPLVWHDPRIESTKCSDTGPAFPGDPQYPYVGELVHDLTLAQIHTLDCGKRLADYPAAEVVAGNRLAVLPEVFDLVDAYGADTVRFNIETKVEAGNPEQSATPQEFVDVILAAVRGAGMLDRVEIQSFDWRTLPLVRQQAPSVPLVALWDDTTWVPGSPWLAGVDPAVVGDPIDGAVSVGATILSPGYSVPYGQTPSDPGFRLVADRAFTDRAHARGLRVVPWTINDPGAMRAQISAGADGIITDYPTRLRTVMADLGMPLPPAYPRPR</sequence>
<dbReference type="GO" id="GO:0008081">
    <property type="term" value="F:phosphoric diester hydrolase activity"/>
    <property type="evidence" value="ECO:0007669"/>
    <property type="project" value="InterPro"/>
</dbReference>
<dbReference type="KEGG" id="mmc:Mmcs_4734"/>
<dbReference type="AlphaFoldDB" id="A0A5Q5BQU1"/>
<dbReference type="Pfam" id="PF03009">
    <property type="entry name" value="GDPD"/>
    <property type="match status" value="1"/>
</dbReference>
<dbReference type="InterPro" id="IPR017946">
    <property type="entry name" value="PLC-like_Pdiesterase_TIM-brl"/>
</dbReference>